<keyword evidence="2" id="KW-1185">Reference proteome</keyword>
<protein>
    <submittedName>
        <fullName evidence="1">Uncharacterized protein</fullName>
    </submittedName>
</protein>
<organism evidence="1 2">
    <name type="scientific">Trifolium medium</name>
    <dbReference type="NCBI Taxonomy" id="97028"/>
    <lineage>
        <taxon>Eukaryota</taxon>
        <taxon>Viridiplantae</taxon>
        <taxon>Streptophyta</taxon>
        <taxon>Embryophyta</taxon>
        <taxon>Tracheophyta</taxon>
        <taxon>Spermatophyta</taxon>
        <taxon>Magnoliopsida</taxon>
        <taxon>eudicotyledons</taxon>
        <taxon>Gunneridae</taxon>
        <taxon>Pentapetalae</taxon>
        <taxon>rosids</taxon>
        <taxon>fabids</taxon>
        <taxon>Fabales</taxon>
        <taxon>Fabaceae</taxon>
        <taxon>Papilionoideae</taxon>
        <taxon>50 kb inversion clade</taxon>
        <taxon>NPAAA clade</taxon>
        <taxon>Hologalegina</taxon>
        <taxon>IRL clade</taxon>
        <taxon>Trifolieae</taxon>
        <taxon>Trifolium</taxon>
    </lineage>
</organism>
<gene>
    <name evidence="1" type="ORF">A2U01_0099722</name>
</gene>
<feature type="non-terminal residue" evidence="1">
    <location>
        <position position="1"/>
    </location>
</feature>
<dbReference type="EMBL" id="LXQA010951215">
    <property type="protein sequence ID" value="MCI78452.1"/>
    <property type="molecule type" value="Genomic_DNA"/>
</dbReference>
<name>A0A392UTI8_9FABA</name>
<sequence length="64" mass="7552">VERRIRPRRSRREILSTPGRLLLGLRGRCDSDFVSFPFGEYGSDFKFLTGFIFPISFFHGVDYY</sequence>
<evidence type="ECO:0000313" key="1">
    <source>
        <dbReference type="EMBL" id="MCI78452.1"/>
    </source>
</evidence>
<dbReference type="AlphaFoldDB" id="A0A392UTI8"/>
<comment type="caution">
    <text evidence="1">The sequence shown here is derived from an EMBL/GenBank/DDBJ whole genome shotgun (WGS) entry which is preliminary data.</text>
</comment>
<reference evidence="1 2" key="1">
    <citation type="journal article" date="2018" name="Front. Plant Sci.">
        <title>Red Clover (Trifolium pratense) and Zigzag Clover (T. medium) - A Picture of Genomic Similarities and Differences.</title>
        <authorList>
            <person name="Dluhosova J."/>
            <person name="Istvanek J."/>
            <person name="Nedelnik J."/>
            <person name="Repkova J."/>
        </authorList>
    </citation>
    <scope>NUCLEOTIDE SEQUENCE [LARGE SCALE GENOMIC DNA]</scope>
    <source>
        <strain evidence="2">cv. 10/8</strain>
        <tissue evidence="1">Leaf</tissue>
    </source>
</reference>
<accession>A0A392UTI8</accession>
<proteinExistence type="predicted"/>
<dbReference type="Proteomes" id="UP000265520">
    <property type="component" value="Unassembled WGS sequence"/>
</dbReference>
<evidence type="ECO:0000313" key="2">
    <source>
        <dbReference type="Proteomes" id="UP000265520"/>
    </source>
</evidence>